<dbReference type="EMBL" id="CP042997">
    <property type="protein sequence ID" value="QEH37418.1"/>
    <property type="molecule type" value="Genomic_DNA"/>
</dbReference>
<dbReference type="InterPro" id="IPR029063">
    <property type="entry name" value="SAM-dependent_MTases_sf"/>
</dbReference>
<protein>
    <submittedName>
        <fullName evidence="3">Putative methyltransferase YcgJ</fullName>
        <ecNumber evidence="3">2.1.1.-</ecNumber>
    </submittedName>
</protein>
<keyword evidence="4" id="KW-1185">Reference proteome</keyword>
<keyword evidence="3" id="KW-0489">Methyltransferase</keyword>
<dbReference type="PANTHER" id="PTHR45128">
    <property type="entry name" value="METHYLTRANSFERASE TYPE 11"/>
    <property type="match status" value="1"/>
</dbReference>
<organism evidence="3 4">
    <name type="scientific">Aquisphaera giovannonii</name>
    <dbReference type="NCBI Taxonomy" id="406548"/>
    <lineage>
        <taxon>Bacteria</taxon>
        <taxon>Pseudomonadati</taxon>
        <taxon>Planctomycetota</taxon>
        <taxon>Planctomycetia</taxon>
        <taxon>Isosphaerales</taxon>
        <taxon>Isosphaeraceae</taxon>
        <taxon>Aquisphaera</taxon>
    </lineage>
</organism>
<dbReference type="PANTHER" id="PTHR45128:SF1">
    <property type="entry name" value="S-ADENOSYLMETHIONINE-DEPENDENT METHYLTRANSFERASE RV2258C"/>
    <property type="match status" value="1"/>
</dbReference>
<dbReference type="CDD" id="cd02440">
    <property type="entry name" value="AdoMet_MTases"/>
    <property type="match status" value="1"/>
</dbReference>
<dbReference type="Gene3D" id="3.40.50.150">
    <property type="entry name" value="Vaccinia Virus protein VP39"/>
    <property type="match status" value="1"/>
</dbReference>
<dbReference type="Pfam" id="PF13847">
    <property type="entry name" value="Methyltransf_31"/>
    <property type="match status" value="1"/>
</dbReference>
<accession>A0A5B9W9V7</accession>
<dbReference type="KEGG" id="agv:OJF2_60090"/>
<gene>
    <name evidence="3" type="primary">ycgJ_1</name>
    <name evidence="3" type="ORF">OJF2_60090</name>
</gene>
<feature type="domain" description="S-adenosylmethionine-dependent methyltransferase Rv2258c-like winged HTH" evidence="2">
    <location>
        <begin position="28"/>
        <end position="102"/>
    </location>
</feature>
<reference evidence="3 4" key="1">
    <citation type="submission" date="2019-08" db="EMBL/GenBank/DDBJ databases">
        <title>Deep-cultivation of Planctomycetes and their phenomic and genomic characterization uncovers novel biology.</title>
        <authorList>
            <person name="Wiegand S."/>
            <person name="Jogler M."/>
            <person name="Boedeker C."/>
            <person name="Pinto D."/>
            <person name="Vollmers J."/>
            <person name="Rivas-Marin E."/>
            <person name="Kohn T."/>
            <person name="Peeters S.H."/>
            <person name="Heuer A."/>
            <person name="Rast P."/>
            <person name="Oberbeckmann S."/>
            <person name="Bunk B."/>
            <person name="Jeske O."/>
            <person name="Meyerdierks A."/>
            <person name="Storesund J.E."/>
            <person name="Kallscheuer N."/>
            <person name="Luecker S."/>
            <person name="Lage O.M."/>
            <person name="Pohl T."/>
            <person name="Merkel B.J."/>
            <person name="Hornburger P."/>
            <person name="Mueller R.-W."/>
            <person name="Bruemmer F."/>
            <person name="Labrenz M."/>
            <person name="Spormann A.M."/>
            <person name="Op den Camp H."/>
            <person name="Overmann J."/>
            <person name="Amann R."/>
            <person name="Jetten M.S.M."/>
            <person name="Mascher T."/>
            <person name="Medema M.H."/>
            <person name="Devos D.P."/>
            <person name="Kaster A.-K."/>
            <person name="Ovreas L."/>
            <person name="Rohde M."/>
            <person name="Galperin M.Y."/>
            <person name="Jogler C."/>
        </authorList>
    </citation>
    <scope>NUCLEOTIDE SEQUENCE [LARGE SCALE GENOMIC DNA]</scope>
    <source>
        <strain evidence="3 4">OJF2</strain>
    </source>
</reference>
<dbReference type="RefSeq" id="WP_210420225.1">
    <property type="nucleotide sequence ID" value="NZ_CP042997.1"/>
</dbReference>
<dbReference type="Pfam" id="PF21320">
    <property type="entry name" value="WHD_Rv2258c"/>
    <property type="match status" value="1"/>
</dbReference>
<dbReference type="EC" id="2.1.1.-" evidence="3"/>
<keyword evidence="3" id="KW-0808">Transferase</keyword>
<dbReference type="InterPro" id="IPR036390">
    <property type="entry name" value="WH_DNA-bd_sf"/>
</dbReference>
<evidence type="ECO:0000259" key="2">
    <source>
        <dbReference type="Pfam" id="PF21320"/>
    </source>
</evidence>
<dbReference type="InterPro" id="IPR036388">
    <property type="entry name" value="WH-like_DNA-bd_sf"/>
</dbReference>
<dbReference type="Gene3D" id="1.10.10.10">
    <property type="entry name" value="Winged helix-like DNA-binding domain superfamily/Winged helix DNA-binding domain"/>
    <property type="match status" value="1"/>
</dbReference>
<proteinExistence type="predicted"/>
<dbReference type="SUPFAM" id="SSF53335">
    <property type="entry name" value="S-adenosyl-L-methionine-dependent methyltransferases"/>
    <property type="match status" value="1"/>
</dbReference>
<dbReference type="SUPFAM" id="SSF46785">
    <property type="entry name" value="Winged helix' DNA-binding domain"/>
    <property type="match status" value="1"/>
</dbReference>
<dbReference type="InterPro" id="IPR048711">
    <property type="entry name" value="WHD_Rv2258c"/>
</dbReference>
<dbReference type="GO" id="GO:0008168">
    <property type="term" value="F:methyltransferase activity"/>
    <property type="evidence" value="ECO:0007669"/>
    <property type="project" value="UniProtKB-KW"/>
</dbReference>
<dbReference type="AlphaFoldDB" id="A0A5B9W9V7"/>
<name>A0A5B9W9V7_9BACT</name>
<evidence type="ECO:0000259" key="1">
    <source>
        <dbReference type="Pfam" id="PF13847"/>
    </source>
</evidence>
<dbReference type="InterPro" id="IPR025714">
    <property type="entry name" value="Methyltranfer_dom"/>
</dbReference>
<feature type="domain" description="Methyltransferase" evidence="1">
    <location>
        <begin position="177"/>
        <end position="283"/>
    </location>
</feature>
<dbReference type="Proteomes" id="UP000324233">
    <property type="component" value="Chromosome"/>
</dbReference>
<dbReference type="GO" id="GO:0032259">
    <property type="term" value="P:methylation"/>
    <property type="evidence" value="ECO:0007669"/>
    <property type="project" value="UniProtKB-KW"/>
</dbReference>
<evidence type="ECO:0000313" key="4">
    <source>
        <dbReference type="Proteomes" id="UP000324233"/>
    </source>
</evidence>
<evidence type="ECO:0000313" key="3">
    <source>
        <dbReference type="EMBL" id="QEH37418.1"/>
    </source>
</evidence>
<sequence length="360" mass="38398">MNEPMTVQPELTRTEQFGRAMTEMLNQAGLAMMTSIGHRVGLFDAMSGLPPASCRGVAEAAGLDERYVREWLGAMVAGGVVDLDRDAGLYRLPDEHAAWLTRQGSLPNAAGSAQWVAVLAGAESRVVEAFRHGRGVPYSAYDRFHEVMAEQSHQTVVSALLEQILPMAPGLMERLEGGLSVVDVGCGAGRALLRMAGAFPASRFLGIDASPEAIALAQDEAGRRGTSNARFQVMDAAALGPGEAFDLVTAFDAIHDQARPEAVLRAIHDSLRPGGIFLMQDISGSGCHHADRSHAFGTFLYAISCMHCMSVSLANGGPGLGAMWGKPMAQVMLREAGFGKVETRESPHDPLNFYYIATKG</sequence>
<dbReference type="InterPro" id="IPR053173">
    <property type="entry name" value="SAM-binding_MTase"/>
</dbReference>